<feature type="domain" description="Mon2/Sec7/BIG1-like dimerisation and cyclophilin-binding" evidence="1">
    <location>
        <begin position="2"/>
        <end position="102"/>
    </location>
</feature>
<accession>A0ABR0M2W5</accession>
<dbReference type="Pfam" id="PF16213">
    <property type="entry name" value="DCB"/>
    <property type="match status" value="1"/>
</dbReference>
<sequence length="102" mass="10929">TAVICLQRLIVTGGLPKVRLKEVLEAFNECSNLSLDVQLKILQALPSLLQNYADELRAELLSSALQVCSALQGAKTAAVSSTAAATLQQLVISVYDKVKDED</sequence>
<proteinExistence type="predicted"/>
<feature type="non-terminal residue" evidence="2">
    <location>
        <position position="1"/>
    </location>
</feature>
<protein>
    <submittedName>
        <fullName evidence="2">Endocytosis and vacuole integrity protein</fullName>
    </submittedName>
</protein>
<dbReference type="InterPro" id="IPR032629">
    <property type="entry name" value="DCB_dom"/>
</dbReference>
<dbReference type="Proteomes" id="UP001357485">
    <property type="component" value="Unassembled WGS sequence"/>
</dbReference>
<gene>
    <name evidence="2" type="primary">MON2_2</name>
    <name evidence="2" type="ORF">LTR16_009367</name>
</gene>
<keyword evidence="3" id="KW-1185">Reference proteome</keyword>
<evidence type="ECO:0000313" key="2">
    <source>
        <dbReference type="EMBL" id="KAK5277772.1"/>
    </source>
</evidence>
<evidence type="ECO:0000313" key="3">
    <source>
        <dbReference type="Proteomes" id="UP001357485"/>
    </source>
</evidence>
<comment type="caution">
    <text evidence="2">The sequence shown here is derived from an EMBL/GenBank/DDBJ whole genome shotgun (WGS) entry which is preliminary data.</text>
</comment>
<dbReference type="EMBL" id="JAVRRA010002431">
    <property type="protein sequence ID" value="KAK5277772.1"/>
    <property type="molecule type" value="Genomic_DNA"/>
</dbReference>
<name>A0ABR0M2W5_9PEZI</name>
<evidence type="ECO:0000259" key="1">
    <source>
        <dbReference type="Pfam" id="PF16213"/>
    </source>
</evidence>
<reference evidence="2 3" key="1">
    <citation type="submission" date="2023-08" db="EMBL/GenBank/DDBJ databases">
        <title>Black Yeasts Isolated from many extreme environments.</title>
        <authorList>
            <person name="Coleine C."/>
            <person name="Stajich J.E."/>
            <person name="Selbmann L."/>
        </authorList>
    </citation>
    <scope>NUCLEOTIDE SEQUENCE [LARGE SCALE GENOMIC DNA]</scope>
    <source>
        <strain evidence="2 3">CCFEE 536</strain>
    </source>
</reference>
<feature type="non-terminal residue" evidence="2">
    <location>
        <position position="102"/>
    </location>
</feature>
<organism evidence="2 3">
    <name type="scientific">Cryomyces antarcticus</name>
    <dbReference type="NCBI Taxonomy" id="329879"/>
    <lineage>
        <taxon>Eukaryota</taxon>
        <taxon>Fungi</taxon>
        <taxon>Dikarya</taxon>
        <taxon>Ascomycota</taxon>
        <taxon>Pezizomycotina</taxon>
        <taxon>Dothideomycetes</taxon>
        <taxon>Dothideomycetes incertae sedis</taxon>
        <taxon>Cryomyces</taxon>
    </lineage>
</organism>